<reference evidence="1 2" key="1">
    <citation type="submission" date="2021-03" db="EMBL/GenBank/DDBJ databases">
        <title>Metabolic Capacity of the Antarctic Cyanobacterium Phormidium pseudopriestleyi that Sustains Oxygenic Photosynthesis in the Presence of Hydrogen Sulfide.</title>
        <authorList>
            <person name="Lumian J.E."/>
            <person name="Jungblut A.D."/>
            <person name="Dillon M.L."/>
            <person name="Hawes I."/>
            <person name="Doran P.T."/>
            <person name="Mackey T.J."/>
            <person name="Dick G.J."/>
            <person name="Grettenberger C.L."/>
            <person name="Sumner D.Y."/>
        </authorList>
    </citation>
    <scope>NUCLEOTIDE SEQUENCE [LARGE SCALE GENOMIC DNA]</scope>
    <source>
        <strain evidence="1 2">FRX01</strain>
    </source>
</reference>
<protein>
    <submittedName>
        <fullName evidence="1">Uncharacterized protein</fullName>
    </submittedName>
</protein>
<evidence type="ECO:0000313" key="2">
    <source>
        <dbReference type="Proteomes" id="UP000664844"/>
    </source>
</evidence>
<organism evidence="1 2">
    <name type="scientific">Phormidium pseudopriestleyi FRX01</name>
    <dbReference type="NCBI Taxonomy" id="1759528"/>
    <lineage>
        <taxon>Bacteria</taxon>
        <taxon>Bacillati</taxon>
        <taxon>Cyanobacteriota</taxon>
        <taxon>Cyanophyceae</taxon>
        <taxon>Oscillatoriophycideae</taxon>
        <taxon>Oscillatoriales</taxon>
        <taxon>Oscillatoriaceae</taxon>
        <taxon>Phormidium</taxon>
    </lineage>
</organism>
<evidence type="ECO:0000313" key="1">
    <source>
        <dbReference type="EMBL" id="MBO0351189.1"/>
    </source>
</evidence>
<comment type="caution">
    <text evidence="1">The sequence shown here is derived from an EMBL/GenBank/DDBJ whole genome shotgun (WGS) entry which is preliminary data.</text>
</comment>
<dbReference type="PANTHER" id="PTHR42927:SF1">
    <property type="entry name" value="HELICASE SUPERFAMILY 1 AND 2 DOMAIN-CONTAINING PROTEIN"/>
    <property type="match status" value="1"/>
</dbReference>
<accession>A0ABS3FW15</accession>
<gene>
    <name evidence="1" type="ORF">J0895_19345</name>
</gene>
<dbReference type="Proteomes" id="UP000664844">
    <property type="component" value="Unassembled WGS sequence"/>
</dbReference>
<feature type="non-terminal residue" evidence="1">
    <location>
        <position position="1"/>
    </location>
</feature>
<keyword evidence="2" id="KW-1185">Reference proteome</keyword>
<dbReference type="EMBL" id="JAFLQW010000510">
    <property type="protein sequence ID" value="MBO0351189.1"/>
    <property type="molecule type" value="Genomic_DNA"/>
</dbReference>
<dbReference type="RefSeq" id="WP_207089640.1">
    <property type="nucleotide sequence ID" value="NZ_JAFLQW010000510.1"/>
</dbReference>
<name>A0ABS3FW15_9CYAN</name>
<dbReference type="PANTHER" id="PTHR42927">
    <property type="entry name" value="HELICASE SUPERFAMILY 1 AND 2 DOMAIN-CONTAINING PROTEIN"/>
    <property type="match status" value="1"/>
</dbReference>
<sequence length="296" mass="34676">FILDFYNVTKDIKAAFDDYYTSTSLDEETSPNKLNDLVDALENFEVYNEETVIDFFGKYSNNAERTILDPIIDSSAAIFKNDLDLDKQIDFKQKVKSFLRTYSYLSKLLDFNNHYWEQLWWFLKYLSPKLFIDSNDDFAVGIIEAIDMDSYRPTKQETEKIVLDTGMGSVTPIPVSVSGGKPENEFDTLENIINTFNQRFGDIDWTNKDKVNEILTIQIPDDIRADLQTMDTINTSPDKQNAKISSDRKVDKLMQQYMRTQTEIFKKYSTDEDFKRQYREFVFDTLWQNQDSATNL</sequence>
<proteinExistence type="predicted"/>